<dbReference type="GO" id="GO:0032543">
    <property type="term" value="P:mitochondrial translation"/>
    <property type="evidence" value="ECO:0007669"/>
    <property type="project" value="InterPro"/>
</dbReference>
<accession>A0A9Q0YK95</accession>
<dbReference type="OrthoDB" id="283424at2759"/>
<evidence type="ECO:0000259" key="1">
    <source>
        <dbReference type="Pfam" id="PF10213"/>
    </source>
</evidence>
<dbReference type="PANTHER" id="PTHR13490:SF0">
    <property type="entry name" value="SMALL RIBOSOMAL SUBUNIT PROTEIN MS35"/>
    <property type="match status" value="1"/>
</dbReference>
<dbReference type="InterPro" id="IPR019349">
    <property type="entry name" value="Ribosomal_mS35_mit"/>
</dbReference>
<dbReference type="Pfam" id="PF10213">
    <property type="entry name" value="MRP-S28"/>
    <property type="match status" value="1"/>
</dbReference>
<keyword evidence="3" id="KW-1185">Reference proteome</keyword>
<keyword evidence="2" id="KW-0687">Ribonucleoprotein</keyword>
<name>A0A9Q0YK95_HOLLE</name>
<comment type="caution">
    <text evidence="2">The sequence shown here is derived from an EMBL/GenBank/DDBJ whole genome shotgun (WGS) entry which is preliminary data.</text>
</comment>
<dbReference type="AlphaFoldDB" id="A0A9Q0YK95"/>
<evidence type="ECO:0000313" key="3">
    <source>
        <dbReference type="Proteomes" id="UP001152320"/>
    </source>
</evidence>
<feature type="domain" description="Small ribosomal subunit protein mS35 mitochondrial conserved" evidence="1">
    <location>
        <begin position="194"/>
        <end position="262"/>
    </location>
</feature>
<dbReference type="GO" id="GO:0003735">
    <property type="term" value="F:structural constituent of ribosome"/>
    <property type="evidence" value="ECO:0007669"/>
    <property type="project" value="InterPro"/>
</dbReference>
<dbReference type="Proteomes" id="UP001152320">
    <property type="component" value="Chromosome 20"/>
</dbReference>
<dbReference type="GO" id="GO:0005763">
    <property type="term" value="C:mitochondrial small ribosomal subunit"/>
    <property type="evidence" value="ECO:0007669"/>
    <property type="project" value="TreeGrafter"/>
</dbReference>
<sequence length="347" mass="40100">MMCCRMAASQRKLQQFSLSFWSYSHLRYQLTKKQVCRHHGSLVSTSLPDVDSEIEKVSVHSLRGKAMRAMQDRLRKRHPMPSSRENRMAEDQDWTNVYPTAASFKWSAVPLSVRMGYPVNRGIPPHKLGNAELLKIPNFLHLTPLAIKKHCAALKGFCTKWPDGLNTDELCDEHFPVAIETSDYVFSSPSLRCPKARLVQVKLKLSKLPLDKHARWKLIQLVGDLYNKETDELCISADRCPVKQQNLDYAMYLLSVLFHEAHITEPWEETEQTEEDMEEYTWESGKREENLMRIKRRMHNKEISSAEEELKTAYTQVCNNKETSESIGSYKRAVLNLFGLKEPAPET</sequence>
<evidence type="ECO:0000313" key="2">
    <source>
        <dbReference type="EMBL" id="KAJ8022920.1"/>
    </source>
</evidence>
<dbReference type="PANTHER" id="PTHR13490">
    <property type="entry name" value="MITOCHONDRIAL 28S RIBOSOMAL PROTEIN S28"/>
    <property type="match status" value="1"/>
</dbReference>
<dbReference type="InterPro" id="IPR039848">
    <property type="entry name" value="Ribosomal_mS35_mt"/>
</dbReference>
<reference evidence="2" key="1">
    <citation type="submission" date="2021-10" db="EMBL/GenBank/DDBJ databases">
        <title>Tropical sea cucumber genome reveals ecological adaptation and Cuvierian tubules defense mechanism.</title>
        <authorList>
            <person name="Chen T."/>
        </authorList>
    </citation>
    <scope>NUCLEOTIDE SEQUENCE</scope>
    <source>
        <strain evidence="2">Nanhai2018</strain>
        <tissue evidence="2">Muscle</tissue>
    </source>
</reference>
<protein>
    <submittedName>
        <fullName evidence="2">28S ribosomal protein S35, mitochondrial</fullName>
    </submittedName>
</protein>
<proteinExistence type="predicted"/>
<organism evidence="2 3">
    <name type="scientific">Holothuria leucospilota</name>
    <name type="common">Black long sea cucumber</name>
    <name type="synonym">Mertensiothuria leucospilota</name>
    <dbReference type="NCBI Taxonomy" id="206669"/>
    <lineage>
        <taxon>Eukaryota</taxon>
        <taxon>Metazoa</taxon>
        <taxon>Echinodermata</taxon>
        <taxon>Eleutherozoa</taxon>
        <taxon>Echinozoa</taxon>
        <taxon>Holothuroidea</taxon>
        <taxon>Aspidochirotacea</taxon>
        <taxon>Aspidochirotida</taxon>
        <taxon>Holothuriidae</taxon>
        <taxon>Holothuria</taxon>
    </lineage>
</organism>
<dbReference type="EMBL" id="JAIZAY010000020">
    <property type="protein sequence ID" value="KAJ8022920.1"/>
    <property type="molecule type" value="Genomic_DNA"/>
</dbReference>
<keyword evidence="2" id="KW-0689">Ribosomal protein</keyword>
<gene>
    <name evidence="2" type="ORF">HOLleu_37951</name>
</gene>